<name>A0A812JFY7_9DINO</name>
<keyword evidence="3" id="KW-1185">Reference proteome</keyword>
<organism evidence="2 3">
    <name type="scientific">Symbiodinium natans</name>
    <dbReference type="NCBI Taxonomy" id="878477"/>
    <lineage>
        <taxon>Eukaryota</taxon>
        <taxon>Sar</taxon>
        <taxon>Alveolata</taxon>
        <taxon>Dinophyceae</taxon>
        <taxon>Suessiales</taxon>
        <taxon>Symbiodiniaceae</taxon>
        <taxon>Symbiodinium</taxon>
    </lineage>
</organism>
<comment type="caution">
    <text evidence="2">The sequence shown here is derived from an EMBL/GenBank/DDBJ whole genome shotgun (WGS) entry which is preliminary data.</text>
</comment>
<accession>A0A812JFY7</accession>
<feature type="region of interest" description="Disordered" evidence="1">
    <location>
        <begin position="63"/>
        <end position="108"/>
    </location>
</feature>
<evidence type="ECO:0000256" key="1">
    <source>
        <dbReference type="SAM" id="MobiDB-lite"/>
    </source>
</evidence>
<proteinExistence type="predicted"/>
<protein>
    <submittedName>
        <fullName evidence="2">Uncharacterized protein</fullName>
    </submittedName>
</protein>
<reference evidence="2" key="1">
    <citation type="submission" date="2021-02" db="EMBL/GenBank/DDBJ databases">
        <authorList>
            <person name="Dougan E. K."/>
            <person name="Rhodes N."/>
            <person name="Thang M."/>
            <person name="Chan C."/>
        </authorList>
    </citation>
    <scope>NUCLEOTIDE SEQUENCE</scope>
</reference>
<evidence type="ECO:0000313" key="2">
    <source>
        <dbReference type="EMBL" id="CAE7205403.1"/>
    </source>
</evidence>
<dbReference type="EMBL" id="CAJNDS010000432">
    <property type="protein sequence ID" value="CAE7205403.1"/>
    <property type="molecule type" value="Genomic_DNA"/>
</dbReference>
<sequence>MATQFAFDIEAFPVLGQPVKARQDEGPRWVDIVSAGKATATCPVPQRQKGAASGADRQNLHATVSKQWGQRDWNVKSSGERGQKNGWGHWGGTWAGGASRPSRSWDRAWHQKKWVVKGSSMGREAAARGA</sequence>
<evidence type="ECO:0000313" key="3">
    <source>
        <dbReference type="Proteomes" id="UP000604046"/>
    </source>
</evidence>
<dbReference type="Proteomes" id="UP000604046">
    <property type="component" value="Unassembled WGS sequence"/>
</dbReference>
<gene>
    <name evidence="2" type="ORF">SNAT2548_LOCUS6473</name>
</gene>
<dbReference type="AlphaFoldDB" id="A0A812JFY7"/>